<sequence length="197" mass="22154">MAIKSVSRCARFQPWVLFLLCLVLGHNSLVLGMTVREHGEEATDERDHPWGLDQQDTGEDFWPILCPQNNWFSKEQDECVVCSSCPDDHFITTPCYRFHDTKCSPLQHIPEHFFTPVVETGGNGLLLRRGGQRHRQAEDQWRPATVALGVIVGVLVLALLVTSVAVCVVWRQQQDEETPKAAEKLVCSYSPAPSETV</sequence>
<evidence type="ECO:0000259" key="4">
    <source>
        <dbReference type="PROSITE" id="PS50050"/>
    </source>
</evidence>
<feature type="domain" description="TNFR-Cys" evidence="4">
    <location>
        <begin position="65"/>
        <end position="103"/>
    </location>
</feature>
<feature type="disulfide bond" evidence="1">
    <location>
        <begin position="82"/>
        <end position="95"/>
    </location>
</feature>
<evidence type="ECO:0000256" key="3">
    <source>
        <dbReference type="SAM" id="SignalP"/>
    </source>
</evidence>
<name>A0AAE1DYD7_9GAST</name>
<feature type="repeat" description="TNFR-Cys" evidence="1">
    <location>
        <begin position="65"/>
        <end position="103"/>
    </location>
</feature>
<dbReference type="InterPro" id="IPR001368">
    <property type="entry name" value="TNFR/NGFR_Cys_rich_reg"/>
</dbReference>
<keyword evidence="2" id="KW-0472">Membrane</keyword>
<keyword evidence="2" id="KW-0812">Transmembrane</keyword>
<dbReference type="PROSITE" id="PS50050">
    <property type="entry name" value="TNFR_NGFR_2"/>
    <property type="match status" value="1"/>
</dbReference>
<keyword evidence="2" id="KW-1133">Transmembrane helix</keyword>
<keyword evidence="3" id="KW-0732">Signal</keyword>
<keyword evidence="6" id="KW-1185">Reference proteome</keyword>
<evidence type="ECO:0000256" key="2">
    <source>
        <dbReference type="SAM" id="Phobius"/>
    </source>
</evidence>
<feature type="disulfide bond" evidence="1">
    <location>
        <begin position="85"/>
        <end position="103"/>
    </location>
</feature>
<organism evidence="5 6">
    <name type="scientific">Elysia crispata</name>
    <name type="common">lettuce slug</name>
    <dbReference type="NCBI Taxonomy" id="231223"/>
    <lineage>
        <taxon>Eukaryota</taxon>
        <taxon>Metazoa</taxon>
        <taxon>Spiralia</taxon>
        <taxon>Lophotrochozoa</taxon>
        <taxon>Mollusca</taxon>
        <taxon>Gastropoda</taxon>
        <taxon>Heterobranchia</taxon>
        <taxon>Euthyneura</taxon>
        <taxon>Panpulmonata</taxon>
        <taxon>Sacoglossa</taxon>
        <taxon>Placobranchoidea</taxon>
        <taxon>Plakobranchidae</taxon>
        <taxon>Elysia</taxon>
    </lineage>
</organism>
<feature type="transmembrane region" description="Helical" evidence="2">
    <location>
        <begin position="146"/>
        <end position="170"/>
    </location>
</feature>
<feature type="signal peptide" evidence="3">
    <location>
        <begin position="1"/>
        <end position="32"/>
    </location>
</feature>
<dbReference type="EMBL" id="JAWDGP010001852">
    <property type="protein sequence ID" value="KAK3787574.1"/>
    <property type="molecule type" value="Genomic_DNA"/>
</dbReference>
<dbReference type="Proteomes" id="UP001283361">
    <property type="component" value="Unassembled WGS sequence"/>
</dbReference>
<comment type="caution">
    <text evidence="1">Lacks conserved residue(s) required for the propagation of feature annotation.</text>
</comment>
<comment type="caution">
    <text evidence="5">The sequence shown here is derived from an EMBL/GenBank/DDBJ whole genome shotgun (WGS) entry which is preliminary data.</text>
</comment>
<proteinExistence type="predicted"/>
<reference evidence="5" key="1">
    <citation type="journal article" date="2023" name="G3 (Bethesda)">
        <title>A reference genome for the long-term kleptoplast-retaining sea slug Elysia crispata morphotype clarki.</title>
        <authorList>
            <person name="Eastman K.E."/>
            <person name="Pendleton A.L."/>
            <person name="Shaikh M.A."/>
            <person name="Suttiyut T."/>
            <person name="Ogas R."/>
            <person name="Tomko P."/>
            <person name="Gavelis G."/>
            <person name="Widhalm J.R."/>
            <person name="Wisecaver J.H."/>
        </authorList>
    </citation>
    <scope>NUCLEOTIDE SEQUENCE</scope>
    <source>
        <strain evidence="5">ECLA1</strain>
    </source>
</reference>
<dbReference type="AlphaFoldDB" id="A0AAE1DYD7"/>
<dbReference type="Gene3D" id="2.10.50.10">
    <property type="entry name" value="Tumor Necrosis Factor Receptor, subunit A, domain 2"/>
    <property type="match status" value="1"/>
</dbReference>
<evidence type="ECO:0000313" key="5">
    <source>
        <dbReference type="EMBL" id="KAK3787574.1"/>
    </source>
</evidence>
<evidence type="ECO:0000313" key="6">
    <source>
        <dbReference type="Proteomes" id="UP001283361"/>
    </source>
</evidence>
<feature type="chain" id="PRO_5042146648" description="TNFR-Cys domain-containing protein" evidence="3">
    <location>
        <begin position="33"/>
        <end position="197"/>
    </location>
</feature>
<accession>A0AAE1DYD7</accession>
<evidence type="ECO:0000256" key="1">
    <source>
        <dbReference type="PROSITE-ProRule" id="PRU00206"/>
    </source>
</evidence>
<gene>
    <name evidence="5" type="ORF">RRG08_025905</name>
</gene>
<protein>
    <recommendedName>
        <fullName evidence="4">TNFR-Cys domain-containing protein</fullName>
    </recommendedName>
</protein>
<keyword evidence="1" id="KW-1015">Disulfide bond</keyword>
<dbReference type="PROSITE" id="PS00652">
    <property type="entry name" value="TNFR_NGFR_1"/>
    <property type="match status" value="1"/>
</dbReference>